<dbReference type="InterPro" id="IPR001077">
    <property type="entry name" value="COMT_C"/>
</dbReference>
<dbReference type="PANTHER" id="PTHR43712:SF2">
    <property type="entry name" value="O-METHYLTRANSFERASE CICE"/>
    <property type="match status" value="1"/>
</dbReference>
<dbReference type="GO" id="GO:0046983">
    <property type="term" value="F:protein dimerization activity"/>
    <property type="evidence" value="ECO:0007669"/>
    <property type="project" value="InterPro"/>
</dbReference>
<organism evidence="5">
    <name type="scientific">Streptomyces sp. SoC090715LN-16</name>
    <dbReference type="NCBI Taxonomy" id="1898658"/>
    <lineage>
        <taxon>Bacteria</taxon>
        <taxon>Bacillati</taxon>
        <taxon>Actinomycetota</taxon>
        <taxon>Actinomycetes</taxon>
        <taxon>Kitasatosporales</taxon>
        <taxon>Streptomycetaceae</taxon>
        <taxon>Streptomyces</taxon>
    </lineage>
</organism>
<dbReference type="SUPFAM" id="SSF53335">
    <property type="entry name" value="S-adenosyl-L-methionine-dependent methyltransferases"/>
    <property type="match status" value="1"/>
</dbReference>
<dbReference type="PROSITE" id="PS51683">
    <property type="entry name" value="SAM_OMT_II"/>
    <property type="match status" value="1"/>
</dbReference>
<dbReference type="AlphaFoldDB" id="A0A3B8G5Q3"/>
<dbReference type="InterPro" id="IPR016461">
    <property type="entry name" value="COMT-like"/>
</dbReference>
<name>A0A3B8G5Q3_9ACTN</name>
<dbReference type="InterPro" id="IPR029063">
    <property type="entry name" value="SAM-dependent_MTases_sf"/>
</dbReference>
<dbReference type="PANTHER" id="PTHR43712">
    <property type="entry name" value="PUTATIVE (AFU_ORTHOLOGUE AFUA_4G14580)-RELATED"/>
    <property type="match status" value="1"/>
</dbReference>
<evidence type="ECO:0000256" key="2">
    <source>
        <dbReference type="ARBA" id="ARBA00022679"/>
    </source>
</evidence>
<proteinExistence type="predicted"/>
<dbReference type="Gene3D" id="1.10.287.1350">
    <property type="match status" value="1"/>
</dbReference>
<dbReference type="Pfam" id="PF00891">
    <property type="entry name" value="Methyltransf_2"/>
    <property type="match status" value="1"/>
</dbReference>
<sequence>MADTSTATAQQAAQELRDALQAGFTAQLLRAFVRLGIADLLADGPRDLPTLTKALGAHPGALAGFLGACAGEGLVEGEADGRITVTERGLLLRPSGSLGQQALWVAGPGASRTYEHITEVVRTGKSGGEAAGQHLYDYYAAHLEEATAYEEVMSELTEGCIDALLEAYDFTAHRRIVDVGGGRGTLLARVLERAPEATGLLYDAPYVVDMARGAQKARTEGGEDGRLEFAAGDFLESVPGGGDLYVIKSILCDWGDEEAARLLRNVHEAAPEGSELLIVDWFRPEPRDGAAQGLSSGGFFIWTLLGGRLRTATEMEDLVRTAGFKITRREPDFAPGFFSWNFLAATRD</sequence>
<dbReference type="Gene3D" id="3.40.50.150">
    <property type="entry name" value="Vaccinia Virus protein VP39"/>
    <property type="match status" value="1"/>
</dbReference>
<keyword evidence="3" id="KW-0949">S-adenosyl-L-methionine</keyword>
<evidence type="ECO:0000259" key="4">
    <source>
        <dbReference type="Pfam" id="PF00891"/>
    </source>
</evidence>
<protein>
    <submittedName>
        <fullName evidence="5">Methyltransferase</fullName>
    </submittedName>
</protein>
<evidence type="ECO:0000313" key="5">
    <source>
        <dbReference type="EMBL" id="BBE36487.1"/>
    </source>
</evidence>
<dbReference type="GO" id="GO:0032259">
    <property type="term" value="P:methylation"/>
    <property type="evidence" value="ECO:0007669"/>
    <property type="project" value="UniProtKB-KW"/>
</dbReference>
<keyword evidence="1 5" id="KW-0489">Methyltransferase</keyword>
<dbReference type="Gene3D" id="1.10.10.10">
    <property type="entry name" value="Winged helix-like DNA-binding domain superfamily/Winged helix DNA-binding domain"/>
    <property type="match status" value="1"/>
</dbReference>
<dbReference type="SUPFAM" id="SSF46785">
    <property type="entry name" value="Winged helix' DNA-binding domain"/>
    <property type="match status" value="1"/>
</dbReference>
<dbReference type="GO" id="GO:0008171">
    <property type="term" value="F:O-methyltransferase activity"/>
    <property type="evidence" value="ECO:0007669"/>
    <property type="project" value="InterPro"/>
</dbReference>
<keyword evidence="2 5" id="KW-0808">Transferase</keyword>
<reference evidence="5" key="1">
    <citation type="journal article" date="2018" name="ACS Chem. Biol.">
        <title>Discovery of an Antibacterial Isoindolinone-Containing Tetracyclic Polyketide by Cryptic Gene Activation and Characterization of Its Biosynthetic Gene Cluster.</title>
        <authorList>
            <person name="Thong W.L."/>
            <person name="Shin-ya K."/>
            <person name="Nishiyama M."/>
            <person name="Kuzuyama T."/>
        </authorList>
    </citation>
    <scope>NUCLEOTIDE SEQUENCE</scope>
    <source>
        <strain evidence="5">SoC090715LN-16</strain>
    </source>
</reference>
<dbReference type="InterPro" id="IPR036390">
    <property type="entry name" value="WH_DNA-bd_sf"/>
</dbReference>
<evidence type="ECO:0000256" key="3">
    <source>
        <dbReference type="ARBA" id="ARBA00022691"/>
    </source>
</evidence>
<gene>
    <name evidence="5" type="primary">idmB39</name>
</gene>
<feature type="domain" description="O-methyltransferase C-terminal" evidence="4">
    <location>
        <begin position="114"/>
        <end position="325"/>
    </location>
</feature>
<evidence type="ECO:0000256" key="1">
    <source>
        <dbReference type="ARBA" id="ARBA00022603"/>
    </source>
</evidence>
<dbReference type="InterPro" id="IPR036388">
    <property type="entry name" value="WH-like_DNA-bd_sf"/>
</dbReference>
<dbReference type="EMBL" id="LC386909">
    <property type="protein sequence ID" value="BBE36487.1"/>
    <property type="molecule type" value="Genomic_DNA"/>
</dbReference>
<accession>A0A3B8G5Q3</accession>